<evidence type="ECO:0000256" key="1">
    <source>
        <dbReference type="SAM" id="SignalP"/>
    </source>
</evidence>
<evidence type="ECO:0000313" key="2">
    <source>
        <dbReference type="EMBL" id="MFC0317110.1"/>
    </source>
</evidence>
<comment type="caution">
    <text evidence="2">The sequence shown here is derived from an EMBL/GenBank/DDBJ whole genome shotgun (WGS) entry which is preliminary data.</text>
</comment>
<dbReference type="EMBL" id="JBHLWO010000001">
    <property type="protein sequence ID" value="MFC0317110.1"/>
    <property type="molecule type" value="Genomic_DNA"/>
</dbReference>
<dbReference type="PANTHER" id="PTHR33361">
    <property type="entry name" value="GLR0591 PROTEIN"/>
    <property type="match status" value="1"/>
</dbReference>
<keyword evidence="1" id="KW-0732">Signal</keyword>
<proteinExistence type="predicted"/>
<dbReference type="PANTHER" id="PTHR33361:SF2">
    <property type="entry name" value="DUF885 DOMAIN-CONTAINING PROTEIN"/>
    <property type="match status" value="1"/>
</dbReference>
<feature type="chain" id="PRO_5045769390" evidence="1">
    <location>
        <begin position="24"/>
        <end position="583"/>
    </location>
</feature>
<dbReference type="InterPro" id="IPR010281">
    <property type="entry name" value="DUF885"/>
</dbReference>
<protein>
    <submittedName>
        <fullName evidence="2">DUF885 family protein</fullName>
    </submittedName>
</protein>
<organism evidence="2 3">
    <name type="scientific">Olivibacter oleidegradans</name>
    <dbReference type="NCBI Taxonomy" id="760123"/>
    <lineage>
        <taxon>Bacteria</taxon>
        <taxon>Pseudomonadati</taxon>
        <taxon>Bacteroidota</taxon>
        <taxon>Sphingobacteriia</taxon>
        <taxon>Sphingobacteriales</taxon>
        <taxon>Sphingobacteriaceae</taxon>
        <taxon>Olivibacter</taxon>
    </lineage>
</organism>
<dbReference type="RefSeq" id="WP_377476631.1">
    <property type="nucleotide sequence ID" value="NZ_JBHLWO010000001.1"/>
</dbReference>
<keyword evidence="3" id="KW-1185">Reference proteome</keyword>
<accession>A0ABV6HG18</accession>
<reference evidence="2 3" key="1">
    <citation type="submission" date="2024-09" db="EMBL/GenBank/DDBJ databases">
        <authorList>
            <person name="Sun Q."/>
            <person name="Mori K."/>
        </authorList>
    </citation>
    <scope>NUCLEOTIDE SEQUENCE [LARGE SCALE GENOMIC DNA]</scope>
    <source>
        <strain evidence="2 3">CCM 7765</strain>
    </source>
</reference>
<gene>
    <name evidence="2" type="ORF">ACFFI0_02270</name>
</gene>
<evidence type="ECO:0000313" key="3">
    <source>
        <dbReference type="Proteomes" id="UP001589774"/>
    </source>
</evidence>
<feature type="signal peptide" evidence="1">
    <location>
        <begin position="1"/>
        <end position="23"/>
    </location>
</feature>
<name>A0ABV6HG18_9SPHI</name>
<dbReference type="Proteomes" id="UP001589774">
    <property type="component" value="Unassembled WGS sequence"/>
</dbReference>
<sequence>MERKSFLSIALILLFTNALSVKAQISTEGYVPCQEIPYLMKQFEADEAAIYRFYSPSENAPRYRMAKGMGSPDRQARLRVLNEKYLNQLKSVDFDQLPQECKVDYLLFTRDLKEKQYQLEKLTQQMEQLKGLFPFADSIFALERIRRRGNSLDAPRVASTFSHLAKAIPLLIKNLDGMHLEPEQIREAREEADLLRKTAASVFEFYNGYDPAFSWWVPEAYHRADSMLVRYAGVFQKKQQPNEMGIYTRTPIGREELMRLLQHEFINYTPDELLAIAHQEMAWCQQEMLKASAALGFGNDWKAALEKVKASAVPVGQQPAVIRKLYDEAVDFLKKNDLITIPELAEETWGMIMMSPERQKSNAFFTGGWEISITYPTNTMDFDLARMRMLGNNPYFSRATVHHELIAGHNLEFFMNARNRTYRNFDTPFWMEGWALYWEMLLWDKGFARTPEEKIGMLFWRKYRCARIIFQLNFHLGKWSAEQCADFLVDEVGHERANVESELNWPLSRDSQAFPLYQVSYYIGGLQFYALQREVLKSNKYTLKEFHDTVLKLNAMPVEMIRAIFLEEPLTRESQTAWKFYKH</sequence>
<dbReference type="Pfam" id="PF05960">
    <property type="entry name" value="DUF885"/>
    <property type="match status" value="1"/>
</dbReference>